<evidence type="ECO:0000256" key="1">
    <source>
        <dbReference type="ARBA" id="ARBA00006056"/>
    </source>
</evidence>
<keyword evidence="4" id="KW-1185">Reference proteome</keyword>
<accession>A0A3P7M304</accession>
<dbReference type="GO" id="GO:0016491">
    <property type="term" value="F:oxidoreductase activity"/>
    <property type="evidence" value="ECO:0007669"/>
    <property type="project" value="UniProtKB-KW"/>
</dbReference>
<feature type="non-terminal residue" evidence="3">
    <location>
        <position position="136"/>
    </location>
</feature>
<proteinExistence type="inferred from homology"/>
<dbReference type="Proteomes" id="UP000270094">
    <property type="component" value="Unassembled WGS sequence"/>
</dbReference>
<organism evidence="3 4">
    <name type="scientific">Strongylus vulgaris</name>
    <name type="common">Blood worm</name>
    <dbReference type="NCBI Taxonomy" id="40348"/>
    <lineage>
        <taxon>Eukaryota</taxon>
        <taxon>Metazoa</taxon>
        <taxon>Ecdysozoa</taxon>
        <taxon>Nematoda</taxon>
        <taxon>Chromadorea</taxon>
        <taxon>Rhabditida</taxon>
        <taxon>Rhabditina</taxon>
        <taxon>Rhabditomorpha</taxon>
        <taxon>Strongyloidea</taxon>
        <taxon>Strongylidae</taxon>
        <taxon>Strongylus</taxon>
    </lineage>
</organism>
<sequence length="136" mass="14500">MYVMDLEKKTCKPDGVPKILKERAACAWVDGENLLGPVVGNFCMDLAIQKAKQAGVGWVVAKGPPFQPLKIIVQEFVLGSNHYGIAGWYVMRAMREGVIGMSMTNTSPISYPTRSSQPALGTNPIAVGANGTSGDS</sequence>
<dbReference type="InterPro" id="IPR043143">
    <property type="entry name" value="Mal/L-sulf/L-lact_DH-like_NADP"/>
</dbReference>
<dbReference type="OrthoDB" id="7881616at2759"/>
<dbReference type="InterPro" id="IPR003767">
    <property type="entry name" value="Malate/L-lactate_DH-like"/>
</dbReference>
<evidence type="ECO:0000313" key="3">
    <source>
        <dbReference type="EMBL" id="VDM85652.1"/>
    </source>
</evidence>
<protein>
    <submittedName>
        <fullName evidence="3">Uncharacterized protein</fullName>
    </submittedName>
</protein>
<comment type="similarity">
    <text evidence="1">Belongs to the LDH2/MDH2 oxidoreductase family.</text>
</comment>
<dbReference type="AlphaFoldDB" id="A0A3P7M304"/>
<name>A0A3P7M304_STRVU</name>
<keyword evidence="2" id="KW-0560">Oxidoreductase</keyword>
<dbReference type="EMBL" id="UYYB01143370">
    <property type="protein sequence ID" value="VDM85652.1"/>
    <property type="molecule type" value="Genomic_DNA"/>
</dbReference>
<dbReference type="SUPFAM" id="SSF89733">
    <property type="entry name" value="L-sulfolactate dehydrogenase-like"/>
    <property type="match status" value="1"/>
</dbReference>
<evidence type="ECO:0000313" key="4">
    <source>
        <dbReference type="Proteomes" id="UP000270094"/>
    </source>
</evidence>
<gene>
    <name evidence="3" type="ORF">SVUK_LOCUS20650</name>
</gene>
<dbReference type="InterPro" id="IPR036111">
    <property type="entry name" value="Mal/L-sulfo/L-lacto_DH-like_sf"/>
</dbReference>
<dbReference type="Gene3D" id="3.30.1370.60">
    <property type="entry name" value="Hypothetical oxidoreductase yiak, domain 2"/>
    <property type="match status" value="2"/>
</dbReference>
<dbReference type="PANTHER" id="PTHR11091">
    <property type="entry name" value="OXIDOREDUCTASE-RELATED"/>
    <property type="match status" value="1"/>
</dbReference>
<dbReference type="Pfam" id="PF02615">
    <property type="entry name" value="Ldh_2"/>
    <property type="match status" value="2"/>
</dbReference>
<reference evidence="3 4" key="1">
    <citation type="submission" date="2018-11" db="EMBL/GenBank/DDBJ databases">
        <authorList>
            <consortium name="Pathogen Informatics"/>
        </authorList>
    </citation>
    <scope>NUCLEOTIDE SEQUENCE [LARGE SCALE GENOMIC DNA]</scope>
</reference>
<evidence type="ECO:0000256" key="2">
    <source>
        <dbReference type="ARBA" id="ARBA00023002"/>
    </source>
</evidence>
<dbReference type="PANTHER" id="PTHR11091:SF0">
    <property type="entry name" value="MALATE DEHYDROGENASE"/>
    <property type="match status" value="1"/>
</dbReference>